<reference evidence="1" key="1">
    <citation type="journal article" date="2015" name="Nature">
        <title>Complex archaea that bridge the gap between prokaryotes and eukaryotes.</title>
        <authorList>
            <person name="Spang A."/>
            <person name="Saw J.H."/>
            <person name="Jorgensen S.L."/>
            <person name="Zaremba-Niedzwiedzka K."/>
            <person name="Martijn J."/>
            <person name="Lind A.E."/>
            <person name="van Eijk R."/>
            <person name="Schleper C."/>
            <person name="Guy L."/>
            <person name="Ettema T.J."/>
        </authorList>
    </citation>
    <scope>NUCLEOTIDE SEQUENCE</scope>
</reference>
<accession>A0A0F9DF95</accession>
<comment type="caution">
    <text evidence="1">The sequence shown here is derived from an EMBL/GenBank/DDBJ whole genome shotgun (WGS) entry which is preliminary data.</text>
</comment>
<organism evidence="1">
    <name type="scientific">marine sediment metagenome</name>
    <dbReference type="NCBI Taxonomy" id="412755"/>
    <lineage>
        <taxon>unclassified sequences</taxon>
        <taxon>metagenomes</taxon>
        <taxon>ecological metagenomes</taxon>
    </lineage>
</organism>
<proteinExistence type="predicted"/>
<dbReference type="AlphaFoldDB" id="A0A0F9DF95"/>
<gene>
    <name evidence="1" type="ORF">LCGC14_2285440</name>
</gene>
<sequence>MVTKLLIAFALFLNGCANHGPLPEGELVKIPVKKYWEFENLKRIEPEPIYQEWFVELEVCLEETADFEEIYWYSASYGQDPNGFSLDGVHYRPNNKTAIILIDSDKETVTHEMAHFILRTNEKEGHHWIPRFWACVKAES</sequence>
<dbReference type="EMBL" id="LAZR01031894">
    <property type="protein sequence ID" value="KKL52441.1"/>
    <property type="molecule type" value="Genomic_DNA"/>
</dbReference>
<name>A0A0F9DF95_9ZZZZ</name>
<protein>
    <submittedName>
        <fullName evidence="1">Uncharacterized protein</fullName>
    </submittedName>
</protein>
<evidence type="ECO:0000313" key="1">
    <source>
        <dbReference type="EMBL" id="KKL52441.1"/>
    </source>
</evidence>